<dbReference type="GO" id="GO:0031956">
    <property type="term" value="F:medium-chain fatty acid-CoA ligase activity"/>
    <property type="evidence" value="ECO:0007669"/>
    <property type="project" value="TreeGrafter"/>
</dbReference>
<dbReference type="PROSITE" id="PS00455">
    <property type="entry name" value="AMP_BINDING"/>
    <property type="match status" value="1"/>
</dbReference>
<feature type="domain" description="AMP-dependent synthetase/ligase" evidence="3">
    <location>
        <begin position="99"/>
        <end position="515"/>
    </location>
</feature>
<reference evidence="5 6" key="1">
    <citation type="submission" date="2024-04" db="EMBL/GenBank/DDBJ databases">
        <authorList>
            <consortium name="Genoscope - CEA"/>
            <person name="William W."/>
        </authorList>
    </citation>
    <scope>NUCLEOTIDE SEQUENCE [LARGE SCALE GENOMIC DNA]</scope>
</reference>
<dbReference type="Gene3D" id="3.30.300.30">
    <property type="match status" value="1"/>
</dbReference>
<dbReference type="GO" id="GO:0005737">
    <property type="term" value="C:cytoplasm"/>
    <property type="evidence" value="ECO:0007669"/>
    <property type="project" value="UniProtKB-ARBA"/>
</dbReference>
<comment type="caution">
    <text evidence="5">The sequence shown here is derived from an EMBL/GenBank/DDBJ whole genome shotgun (WGS) entry which is preliminary data.</text>
</comment>
<dbReference type="GO" id="GO:0006631">
    <property type="term" value="P:fatty acid metabolic process"/>
    <property type="evidence" value="ECO:0007669"/>
    <property type="project" value="TreeGrafter"/>
</dbReference>
<dbReference type="PANTHER" id="PTHR43201:SF8">
    <property type="entry name" value="ACYL-COA SYNTHETASE FAMILY MEMBER 3"/>
    <property type="match status" value="1"/>
</dbReference>
<dbReference type="Proteomes" id="UP001497497">
    <property type="component" value="Unassembled WGS sequence"/>
</dbReference>
<evidence type="ECO:0000259" key="4">
    <source>
        <dbReference type="Pfam" id="PF13193"/>
    </source>
</evidence>
<dbReference type="InterPro" id="IPR045851">
    <property type="entry name" value="AMP-bd_C_sf"/>
</dbReference>
<evidence type="ECO:0000256" key="2">
    <source>
        <dbReference type="ARBA" id="ARBA00022598"/>
    </source>
</evidence>
<keyword evidence="6" id="KW-1185">Reference proteome</keyword>
<organism evidence="5 6">
    <name type="scientific">Lymnaea stagnalis</name>
    <name type="common">Great pond snail</name>
    <name type="synonym">Helix stagnalis</name>
    <dbReference type="NCBI Taxonomy" id="6523"/>
    <lineage>
        <taxon>Eukaryota</taxon>
        <taxon>Metazoa</taxon>
        <taxon>Spiralia</taxon>
        <taxon>Lophotrochozoa</taxon>
        <taxon>Mollusca</taxon>
        <taxon>Gastropoda</taxon>
        <taxon>Heterobranchia</taxon>
        <taxon>Euthyneura</taxon>
        <taxon>Panpulmonata</taxon>
        <taxon>Hygrophila</taxon>
        <taxon>Lymnaeoidea</taxon>
        <taxon>Lymnaeidae</taxon>
        <taxon>Lymnaea</taxon>
    </lineage>
</organism>
<evidence type="ECO:0000313" key="5">
    <source>
        <dbReference type="EMBL" id="CAL1539390.1"/>
    </source>
</evidence>
<proteinExistence type="inferred from homology"/>
<dbReference type="Pfam" id="PF00501">
    <property type="entry name" value="AMP-binding"/>
    <property type="match status" value="1"/>
</dbReference>
<dbReference type="InterPro" id="IPR000873">
    <property type="entry name" value="AMP-dep_synth/lig_dom"/>
</dbReference>
<sequence length="661" mass="74329">MSASAVSRTASSGLHIPICNFTSYLRYKCCIKYLFGTSLLRRTITSSNFKKDLLNLQSSNLKNFRQSKHIPGLYFRQDHTRCSSTLSHDESSPSPVFLKAEKYLENTAVVDRDGSFTYADLLHHSMCLAVQILETYRNGDMKLDGDRIALLTEYNATYIICQFATWICNGISVPLCNTHPASEWEYFLQDSQCSLILVSSSLVDKISPVAEKLGIRLIVLARNSFSNGYPKNRWFQPDHASNPKKMRRVYEQRKQRWFDRQEESVLKKPSLIVYTSGTTGPPKGVVLTHGNLAAMAAGMIKSWEWTQRDVVLHVLPLHHLHGIVNVLLTPLSCGATVVMEPKFDAKQVWHLLTTPSIEHFDRSINLFMAVPTIYAKLIDYYERNITEPKAKIAADFIHQTLTTKIRLMVSGSSALPQPISERWTELSGHELLERYGMTEIGMALSNPLYGPRVPGAVGTPMPDVEVRIVKPNVYNSQGYDILVDGNSRHSLVTRGSEEEIGDLLVRGPSVAKEYWKKPEATKEAFTKDGWFKTGDTARYKKGVYFIVGRTSVDVIKSGGYKISALDVERHLLAHPDIADCAVVGLSDMTWGQKVAAILVLKSGGTMMDLANLREWASSRLPPYQLPTVIKCLDSLPRNTMGKVNKKELVNHVFPEFAHKKW</sequence>
<dbReference type="Pfam" id="PF13193">
    <property type="entry name" value="AMP-binding_C"/>
    <property type="match status" value="1"/>
</dbReference>
<evidence type="ECO:0000259" key="3">
    <source>
        <dbReference type="Pfam" id="PF00501"/>
    </source>
</evidence>
<gene>
    <name evidence="5" type="ORF">GSLYS_00013206001</name>
</gene>
<keyword evidence="2" id="KW-0436">Ligase</keyword>
<accession>A0AAV2I442</accession>
<dbReference type="Gene3D" id="3.40.50.12780">
    <property type="entry name" value="N-terminal domain of ligase-like"/>
    <property type="match status" value="1"/>
</dbReference>
<dbReference type="CDD" id="cd05941">
    <property type="entry name" value="MCS"/>
    <property type="match status" value="1"/>
</dbReference>
<evidence type="ECO:0000313" key="6">
    <source>
        <dbReference type="Proteomes" id="UP001497497"/>
    </source>
</evidence>
<evidence type="ECO:0000256" key="1">
    <source>
        <dbReference type="ARBA" id="ARBA00006432"/>
    </source>
</evidence>
<dbReference type="InterPro" id="IPR042099">
    <property type="entry name" value="ANL_N_sf"/>
</dbReference>
<dbReference type="PANTHER" id="PTHR43201">
    <property type="entry name" value="ACYL-COA SYNTHETASE"/>
    <property type="match status" value="1"/>
</dbReference>
<name>A0AAV2I442_LYMST</name>
<dbReference type="InterPro" id="IPR020845">
    <property type="entry name" value="AMP-binding_CS"/>
</dbReference>
<protein>
    <submittedName>
        <fullName evidence="5">Uncharacterized protein</fullName>
    </submittedName>
</protein>
<feature type="domain" description="AMP-binding enzyme C-terminal" evidence="4">
    <location>
        <begin position="567"/>
        <end position="642"/>
    </location>
</feature>
<dbReference type="InterPro" id="IPR025110">
    <property type="entry name" value="AMP-bd_C"/>
</dbReference>
<comment type="similarity">
    <text evidence="1">Belongs to the ATP-dependent AMP-binding enzyme family.</text>
</comment>
<dbReference type="FunFam" id="3.40.50.12780:FF:000030">
    <property type="entry name" value="Acyl-CoA synthetase family member 3"/>
    <property type="match status" value="1"/>
</dbReference>
<dbReference type="EMBL" id="CAXITT010000338">
    <property type="protein sequence ID" value="CAL1539390.1"/>
    <property type="molecule type" value="Genomic_DNA"/>
</dbReference>
<dbReference type="SUPFAM" id="SSF56801">
    <property type="entry name" value="Acetyl-CoA synthetase-like"/>
    <property type="match status" value="1"/>
</dbReference>
<dbReference type="AlphaFoldDB" id="A0AAV2I442"/>